<keyword evidence="3 5" id="KW-1133">Transmembrane helix</keyword>
<evidence type="ECO:0000256" key="5">
    <source>
        <dbReference type="SAM" id="Phobius"/>
    </source>
</evidence>
<gene>
    <name evidence="7" type="ORF">CANCADRAFT_12258</name>
</gene>
<evidence type="ECO:0000313" key="8">
    <source>
        <dbReference type="Proteomes" id="UP000095023"/>
    </source>
</evidence>
<dbReference type="Proteomes" id="UP000095023">
    <property type="component" value="Unassembled WGS sequence"/>
</dbReference>
<feature type="transmembrane region" description="Helical" evidence="5">
    <location>
        <begin position="20"/>
        <end position="38"/>
    </location>
</feature>
<name>A0A1E4TEA4_9ASCO</name>
<dbReference type="GO" id="GO:0005739">
    <property type="term" value="C:mitochondrion"/>
    <property type="evidence" value="ECO:0007669"/>
    <property type="project" value="UniProtKB-SubCell"/>
</dbReference>
<dbReference type="InterPro" id="IPR007667">
    <property type="entry name" value="Hypoxia_induced_domain"/>
</dbReference>
<evidence type="ECO:0000259" key="6">
    <source>
        <dbReference type="PROSITE" id="PS51503"/>
    </source>
</evidence>
<evidence type="ECO:0000256" key="1">
    <source>
        <dbReference type="ARBA" id="ARBA00004173"/>
    </source>
</evidence>
<dbReference type="InterPro" id="IPR040153">
    <property type="entry name" value="Rcf2"/>
</dbReference>
<feature type="non-terminal residue" evidence="7">
    <location>
        <position position="170"/>
    </location>
</feature>
<keyword evidence="8" id="KW-1185">Reference proteome</keyword>
<dbReference type="GO" id="GO:0033617">
    <property type="term" value="P:mitochondrial respiratory chain complex IV assembly"/>
    <property type="evidence" value="ECO:0007669"/>
    <property type="project" value="TreeGrafter"/>
</dbReference>
<evidence type="ECO:0000256" key="4">
    <source>
        <dbReference type="ARBA" id="ARBA00023136"/>
    </source>
</evidence>
<evidence type="ECO:0000256" key="2">
    <source>
        <dbReference type="ARBA" id="ARBA00022692"/>
    </source>
</evidence>
<dbReference type="PANTHER" id="PTHR28018">
    <property type="entry name" value="RESPIRATORY SUPERCOMPLEX FACTOR 2, MITOCHONDRIAL"/>
    <property type="match status" value="1"/>
</dbReference>
<keyword evidence="4 5" id="KW-0472">Membrane</keyword>
<accession>A0A1E4TEA4</accession>
<dbReference type="PROSITE" id="PS51503">
    <property type="entry name" value="HIG1"/>
    <property type="match status" value="1"/>
</dbReference>
<sequence length="170" mass="18951">MKISDNKEKDAYLRQTMIGALQGGLVGGSLAFGLNYLAIRRFPSYARLPIGVKSLFVAAGTFFSISVRAELLGTRYEKNLYAAPEHIKEKIHYDSFLEKARAEFNENKYSYVFGAWLAAVAGSGVYLWRDKLMTPAQKVVQARMYAQGLTVVLLLATLAVSVNPKDYNKK</sequence>
<dbReference type="OrthoDB" id="1915122at2759"/>
<evidence type="ECO:0000313" key="7">
    <source>
        <dbReference type="EMBL" id="ODV90102.1"/>
    </source>
</evidence>
<dbReference type="PANTHER" id="PTHR28018:SF3">
    <property type="entry name" value="RESPIRATORY SUPERCOMPLEX FACTOR 2, MITOCHONDRIAL"/>
    <property type="match status" value="1"/>
</dbReference>
<protein>
    <recommendedName>
        <fullName evidence="6">HIG1 domain-containing protein</fullName>
    </recommendedName>
</protein>
<keyword evidence="2 5" id="KW-0812">Transmembrane</keyword>
<feature type="transmembrane region" description="Helical" evidence="5">
    <location>
        <begin position="109"/>
        <end position="128"/>
    </location>
</feature>
<evidence type="ECO:0000256" key="3">
    <source>
        <dbReference type="ARBA" id="ARBA00022989"/>
    </source>
</evidence>
<dbReference type="EMBL" id="KV453842">
    <property type="protein sequence ID" value="ODV90102.1"/>
    <property type="molecule type" value="Genomic_DNA"/>
</dbReference>
<organism evidence="7 8">
    <name type="scientific">Tortispora caseinolytica NRRL Y-17796</name>
    <dbReference type="NCBI Taxonomy" id="767744"/>
    <lineage>
        <taxon>Eukaryota</taxon>
        <taxon>Fungi</taxon>
        <taxon>Dikarya</taxon>
        <taxon>Ascomycota</taxon>
        <taxon>Saccharomycotina</taxon>
        <taxon>Trigonopsidomycetes</taxon>
        <taxon>Trigonopsidales</taxon>
        <taxon>Trigonopsidaceae</taxon>
        <taxon>Tortispora</taxon>
    </lineage>
</organism>
<comment type="subcellular location">
    <subcellularLocation>
        <location evidence="1">Mitochondrion</location>
    </subcellularLocation>
</comment>
<dbReference type="AlphaFoldDB" id="A0A1E4TEA4"/>
<feature type="transmembrane region" description="Helical" evidence="5">
    <location>
        <begin position="140"/>
        <end position="162"/>
    </location>
</feature>
<dbReference type="Pfam" id="PF04588">
    <property type="entry name" value="HIG_1_N"/>
    <property type="match status" value="1"/>
</dbReference>
<proteinExistence type="predicted"/>
<reference evidence="8" key="1">
    <citation type="submission" date="2016-02" db="EMBL/GenBank/DDBJ databases">
        <title>Comparative genomics of biotechnologically important yeasts.</title>
        <authorList>
            <consortium name="DOE Joint Genome Institute"/>
            <person name="Riley R."/>
            <person name="Haridas S."/>
            <person name="Wolfe K.H."/>
            <person name="Lopes M.R."/>
            <person name="Hittinger C.T."/>
            <person name="Goker M."/>
            <person name="Salamov A."/>
            <person name="Wisecaver J."/>
            <person name="Long T.M."/>
            <person name="Aerts A.L."/>
            <person name="Barry K."/>
            <person name="Choi C."/>
            <person name="Clum A."/>
            <person name="Coughlan A.Y."/>
            <person name="Deshpande S."/>
            <person name="Douglass A.P."/>
            <person name="Hanson S.J."/>
            <person name="Klenk H.-P."/>
            <person name="Labutti K."/>
            <person name="Lapidus A."/>
            <person name="Lindquist E."/>
            <person name="Lipzen A."/>
            <person name="Meier-Kolthoff J.P."/>
            <person name="Ohm R.A."/>
            <person name="Otillar R.P."/>
            <person name="Pangilinan J."/>
            <person name="Peng Y."/>
            <person name="Rokas A."/>
            <person name="Rosa C.A."/>
            <person name="Scheuner C."/>
            <person name="Sibirny A.A."/>
            <person name="Slot J.C."/>
            <person name="Stielow J.B."/>
            <person name="Sun H."/>
            <person name="Kurtzman C.P."/>
            <person name="Blackwell M."/>
            <person name="Jeffries T.W."/>
            <person name="Grigoriev I.V."/>
        </authorList>
    </citation>
    <scope>NUCLEOTIDE SEQUENCE [LARGE SCALE GENOMIC DNA]</scope>
    <source>
        <strain evidence="8">NRRL Y-17796</strain>
    </source>
</reference>
<feature type="domain" description="HIG1" evidence="6">
    <location>
        <begin position="81"/>
        <end position="170"/>
    </location>
</feature>